<evidence type="ECO:0000256" key="2">
    <source>
        <dbReference type="SAM" id="Phobius"/>
    </source>
</evidence>
<proteinExistence type="predicted"/>
<keyword evidence="4" id="KW-1185">Reference proteome</keyword>
<feature type="region of interest" description="Disordered" evidence="1">
    <location>
        <begin position="1"/>
        <end position="28"/>
    </location>
</feature>
<feature type="transmembrane region" description="Helical" evidence="2">
    <location>
        <begin position="31"/>
        <end position="55"/>
    </location>
</feature>
<feature type="compositionally biased region" description="Basic and acidic residues" evidence="1">
    <location>
        <begin position="10"/>
        <end position="22"/>
    </location>
</feature>
<dbReference type="KEGG" id="wct:WS74_0756"/>
<reference evidence="3 4" key="1">
    <citation type="journal article" date="2014" name="Genome Announc.">
        <title>Complete Genome Sequences of Fish Pathogenic Weissella ceti Strains WS74 and WS105.</title>
        <authorList>
            <person name="Figueiredo H.C."/>
            <person name="Leal C.A."/>
            <person name="Dorella F.A."/>
            <person name="Carvalho A.F."/>
            <person name="Soares S.C."/>
            <person name="Pereira F.L."/>
            <person name="Azevedo V.A."/>
        </authorList>
    </citation>
    <scope>NUCLEOTIDE SEQUENCE [LARGE SCALE GENOMIC DNA]</scope>
    <source>
        <strain evidence="3 4">WS74</strain>
    </source>
</reference>
<name>A0A088GFW9_9LACO</name>
<dbReference type="Proteomes" id="UP000029079">
    <property type="component" value="Chromosome"/>
</dbReference>
<evidence type="ECO:0000313" key="3">
    <source>
        <dbReference type="EMBL" id="AIM63008.1"/>
    </source>
</evidence>
<keyword evidence="2" id="KW-0812">Transmembrane</keyword>
<gene>
    <name evidence="3" type="ORF">WS74_0756</name>
</gene>
<evidence type="ECO:0000313" key="4">
    <source>
        <dbReference type="Proteomes" id="UP000029079"/>
    </source>
</evidence>
<evidence type="ECO:0000256" key="1">
    <source>
        <dbReference type="SAM" id="MobiDB-lite"/>
    </source>
</evidence>
<reference evidence="4" key="2">
    <citation type="submission" date="2014-08" db="EMBL/GenBank/DDBJ databases">
        <title>Complete genome of Weissella ceti strain WS74 isolated from diseased rainbow trout in Brazil.</title>
        <authorList>
            <person name="Figueiredo H.C.P."/>
            <person name="Leal C.A.G."/>
            <person name="Pereira F.L."/>
            <person name="Soares S.C."/>
            <person name="Dorella F.A."/>
            <person name="Carvalho A.F."/>
            <person name="Azevedo V.A.C."/>
        </authorList>
    </citation>
    <scope>NUCLEOTIDE SEQUENCE [LARGE SCALE GENOMIC DNA]</scope>
    <source>
        <strain evidence="4">WS74</strain>
    </source>
</reference>
<dbReference type="AlphaFoldDB" id="A0A088GFW9"/>
<keyword evidence="2" id="KW-1133">Transmembrane helix</keyword>
<dbReference type="RefSeq" id="WP_242840625.1">
    <property type="nucleotide sequence ID" value="NZ_CP009223.1"/>
</dbReference>
<accession>A0A088GFW9</accession>
<organism evidence="3 4">
    <name type="scientific">Weissella ceti</name>
    <dbReference type="NCBI Taxonomy" id="759620"/>
    <lineage>
        <taxon>Bacteria</taxon>
        <taxon>Bacillati</taxon>
        <taxon>Bacillota</taxon>
        <taxon>Bacilli</taxon>
        <taxon>Lactobacillales</taxon>
        <taxon>Lactobacillaceae</taxon>
        <taxon>Weissella</taxon>
    </lineage>
</organism>
<keyword evidence="2" id="KW-0472">Membrane</keyword>
<sequence>MADEQSSRMARLDASRNAEKNNKPKKPKKRWVKWVIIILLSLLTVGVGLGAYAYMQAKKQLIIHINQRTSKKHVIQIRF</sequence>
<dbReference type="EMBL" id="CP009223">
    <property type="protein sequence ID" value="AIM63008.1"/>
    <property type="molecule type" value="Genomic_DNA"/>
</dbReference>
<protein>
    <submittedName>
        <fullName evidence="3">Transcriptional regulator</fullName>
    </submittedName>
</protein>